<comment type="caution">
    <text evidence="2">The sequence shown here is derived from an EMBL/GenBank/DDBJ whole genome shotgun (WGS) entry which is preliminary data.</text>
</comment>
<evidence type="ECO:0000313" key="2">
    <source>
        <dbReference type="EMBL" id="CAI9972809.1"/>
    </source>
</evidence>
<organism evidence="2">
    <name type="scientific">Hexamita inflata</name>
    <dbReference type="NCBI Taxonomy" id="28002"/>
    <lineage>
        <taxon>Eukaryota</taxon>
        <taxon>Metamonada</taxon>
        <taxon>Diplomonadida</taxon>
        <taxon>Hexamitidae</taxon>
        <taxon>Hexamitinae</taxon>
        <taxon>Hexamita</taxon>
    </lineage>
</organism>
<feature type="domain" description="PiggyBac transposable element-derived protein" evidence="1">
    <location>
        <begin position="14"/>
        <end position="118"/>
    </location>
</feature>
<dbReference type="Pfam" id="PF13843">
    <property type="entry name" value="DDE_Tnp_1_7"/>
    <property type="match status" value="1"/>
</dbReference>
<evidence type="ECO:0000313" key="4">
    <source>
        <dbReference type="Proteomes" id="UP001642409"/>
    </source>
</evidence>
<keyword evidence="4" id="KW-1185">Reference proteome</keyword>
<gene>
    <name evidence="2" type="ORF">HINF_LOCUS60454</name>
    <name evidence="3" type="ORF">HINF_LOCUS62627</name>
</gene>
<accession>A0AA86R6Y0</accession>
<sequence length="377" mass="45403">MDIEEKLQAKLVYEQFEKLFDKQLVQQIVRCTQLQLNVQQDDLKQFDEFEFWQFIKVIFVIILSPRNSLEDYWSTEKIYACDYIKQIMTLKKYKYISDIICCYDKSDQDKTQSTEDEFLQNLNDENWIQRKISHNLQDIEIQILAHAIMTSKEINNILNDMWECQEFINYQEPSFQIPYFQYPPKVSMFDKYTKQTKAAQRHYIKQSKQHRKIKEKQQFPITNIHILKNINQKQTQQGHINQLLSSIKYQNRINNKVFKYFVYCLQICIVNSYIIYNIRKQSKSVTTIRQYAYLLFKAIEIKTMLPTEEEVHVFEEENLQLVANHEQINVKDNVLIKNKSRQSCCICIKVKTYLTCSCGMVLCKQCYIKHLRKLKIE</sequence>
<evidence type="ECO:0000259" key="1">
    <source>
        <dbReference type="Pfam" id="PF13843"/>
    </source>
</evidence>
<name>A0AA86R6Y0_9EUKA</name>
<dbReference type="EMBL" id="CATOUU010001115">
    <property type="protein sequence ID" value="CAI9972809.1"/>
    <property type="molecule type" value="Genomic_DNA"/>
</dbReference>
<protein>
    <submittedName>
        <fullName evidence="2">PiggyBac transposable element-derived protein</fullName>
    </submittedName>
    <submittedName>
        <fullName evidence="3">PiggyBac_transposable element-derived protein</fullName>
    </submittedName>
</protein>
<dbReference type="EMBL" id="CAXDID020000385">
    <property type="protein sequence ID" value="CAL6085323.1"/>
    <property type="molecule type" value="Genomic_DNA"/>
</dbReference>
<dbReference type="AlphaFoldDB" id="A0AA86R6Y0"/>
<evidence type="ECO:0000313" key="3">
    <source>
        <dbReference type="EMBL" id="CAL6085323.1"/>
    </source>
</evidence>
<proteinExistence type="predicted"/>
<reference evidence="3 4" key="2">
    <citation type="submission" date="2024-07" db="EMBL/GenBank/DDBJ databases">
        <authorList>
            <person name="Akdeniz Z."/>
        </authorList>
    </citation>
    <scope>NUCLEOTIDE SEQUENCE [LARGE SCALE GENOMIC DNA]</scope>
</reference>
<reference evidence="2" key="1">
    <citation type="submission" date="2023-06" db="EMBL/GenBank/DDBJ databases">
        <authorList>
            <person name="Kurt Z."/>
        </authorList>
    </citation>
    <scope>NUCLEOTIDE SEQUENCE</scope>
</reference>
<dbReference type="Proteomes" id="UP001642409">
    <property type="component" value="Unassembled WGS sequence"/>
</dbReference>
<dbReference type="InterPro" id="IPR029526">
    <property type="entry name" value="PGBD"/>
</dbReference>